<dbReference type="PANTHER" id="PTHR33912:SF3">
    <property type="entry name" value="OS01G0939400 PROTEIN"/>
    <property type="match status" value="1"/>
</dbReference>
<organism evidence="2 3">
    <name type="scientific">Populus tomentosa</name>
    <name type="common">Chinese white poplar</name>
    <dbReference type="NCBI Taxonomy" id="118781"/>
    <lineage>
        <taxon>Eukaryota</taxon>
        <taxon>Viridiplantae</taxon>
        <taxon>Streptophyta</taxon>
        <taxon>Embryophyta</taxon>
        <taxon>Tracheophyta</taxon>
        <taxon>Spermatophyta</taxon>
        <taxon>Magnoliopsida</taxon>
        <taxon>eudicotyledons</taxon>
        <taxon>Gunneridae</taxon>
        <taxon>Pentapetalae</taxon>
        <taxon>rosids</taxon>
        <taxon>fabids</taxon>
        <taxon>Malpighiales</taxon>
        <taxon>Salicaceae</taxon>
        <taxon>Saliceae</taxon>
        <taxon>Populus</taxon>
    </lineage>
</organism>
<accession>A0A8X8AG08</accession>
<feature type="compositionally biased region" description="Acidic residues" evidence="1">
    <location>
        <begin position="38"/>
        <end position="49"/>
    </location>
</feature>
<feature type="region of interest" description="Disordered" evidence="1">
    <location>
        <begin position="1"/>
        <end position="96"/>
    </location>
</feature>
<feature type="compositionally biased region" description="Basic residues" evidence="1">
    <location>
        <begin position="1"/>
        <end position="21"/>
    </location>
</feature>
<dbReference type="EMBL" id="JAAWWB010000002">
    <property type="protein sequence ID" value="KAG6787679.1"/>
    <property type="molecule type" value="Genomic_DNA"/>
</dbReference>
<sequence length="196" mass="21392">MSINKKRRSQQQFPRSRRDRQKPRENQKMSLVDYASSSDEDATDNIEEEEKQKDQEEQEPKSQNEPQVAKPQNKLSSGLSLSRQDVAGPSLLPSISKLPDASMLLNTPTVGLDGSGSDHALRVSAAMAENASRKRELNAGSSRSGKVARGNLVANKNVPDTGGGLLVPPQLKGRSNVVTEDIGKLFVRRHAEPSSH</sequence>
<dbReference type="AlphaFoldDB" id="A0A8X8AG08"/>
<feature type="region of interest" description="Disordered" evidence="1">
    <location>
        <begin position="127"/>
        <end position="171"/>
    </location>
</feature>
<evidence type="ECO:0000313" key="3">
    <source>
        <dbReference type="Proteomes" id="UP000886885"/>
    </source>
</evidence>
<dbReference type="OrthoDB" id="1935372at2759"/>
<reference evidence="2" key="1">
    <citation type="journal article" date="2020" name="bioRxiv">
        <title>Hybrid origin of Populus tomentosa Carr. identified through genome sequencing and phylogenomic analysis.</title>
        <authorList>
            <person name="An X."/>
            <person name="Gao K."/>
            <person name="Chen Z."/>
            <person name="Li J."/>
            <person name="Yang X."/>
            <person name="Yang X."/>
            <person name="Zhou J."/>
            <person name="Guo T."/>
            <person name="Zhao T."/>
            <person name="Huang S."/>
            <person name="Miao D."/>
            <person name="Khan W.U."/>
            <person name="Rao P."/>
            <person name="Ye M."/>
            <person name="Lei B."/>
            <person name="Liao W."/>
            <person name="Wang J."/>
            <person name="Ji L."/>
            <person name="Li Y."/>
            <person name="Guo B."/>
            <person name="Mustafa N.S."/>
            <person name="Li S."/>
            <person name="Yun Q."/>
            <person name="Keller S.R."/>
            <person name="Mao J."/>
            <person name="Zhang R."/>
            <person name="Strauss S.H."/>
        </authorList>
    </citation>
    <scope>NUCLEOTIDE SEQUENCE</scope>
    <source>
        <strain evidence="2">GM15</strain>
        <tissue evidence="2">Leaf</tissue>
    </source>
</reference>
<dbReference type="InterPro" id="IPR040381">
    <property type="entry name" value="At4g14450-like"/>
</dbReference>
<protein>
    <submittedName>
        <fullName evidence="2">Uncharacterized protein</fullName>
    </submittedName>
</protein>
<evidence type="ECO:0000256" key="1">
    <source>
        <dbReference type="SAM" id="MobiDB-lite"/>
    </source>
</evidence>
<proteinExistence type="predicted"/>
<name>A0A8X8AG08_POPTO</name>
<feature type="compositionally biased region" description="Polar residues" evidence="1">
    <location>
        <begin position="73"/>
        <end position="83"/>
    </location>
</feature>
<keyword evidence="3" id="KW-1185">Reference proteome</keyword>
<gene>
    <name evidence="2" type="ORF">POTOM_003722</name>
</gene>
<dbReference type="PANTHER" id="PTHR33912">
    <property type="entry name" value="OS01G0939400 PROTEIN"/>
    <property type="match status" value="1"/>
</dbReference>
<feature type="compositionally biased region" description="Basic and acidic residues" evidence="1">
    <location>
        <begin position="50"/>
        <end position="62"/>
    </location>
</feature>
<comment type="caution">
    <text evidence="2">The sequence shown here is derived from an EMBL/GenBank/DDBJ whole genome shotgun (WGS) entry which is preliminary data.</text>
</comment>
<evidence type="ECO:0000313" key="2">
    <source>
        <dbReference type="EMBL" id="KAG6787679.1"/>
    </source>
</evidence>
<dbReference type="Proteomes" id="UP000886885">
    <property type="component" value="Chromosome 1D"/>
</dbReference>